<name>A0A699H805_TANCI</name>
<dbReference type="EMBL" id="BKCJ010117454">
    <property type="protein sequence ID" value="GEX58981.1"/>
    <property type="molecule type" value="Genomic_DNA"/>
</dbReference>
<protein>
    <recommendedName>
        <fullName evidence="3">Retrovirus-related Pol polyprotein from transposon TNT 1-94-like beta-barrel domain-containing protein</fullName>
    </recommendedName>
</protein>
<evidence type="ECO:0000313" key="4">
    <source>
        <dbReference type="EMBL" id="GEX58981.1"/>
    </source>
</evidence>
<dbReference type="AlphaFoldDB" id="A0A699H805"/>
<keyword evidence="1" id="KW-0175">Coiled coil</keyword>
<comment type="caution">
    <text evidence="4">The sequence shown here is derived from an EMBL/GenBank/DDBJ whole genome shotgun (WGS) entry which is preliminary data.</text>
</comment>
<evidence type="ECO:0000259" key="3">
    <source>
        <dbReference type="Pfam" id="PF22936"/>
    </source>
</evidence>
<feature type="domain" description="Retrovirus-related Pol polyprotein from transposon TNT 1-94-like beta-barrel" evidence="3">
    <location>
        <begin position="656"/>
        <end position="723"/>
    </location>
</feature>
<feature type="region of interest" description="Disordered" evidence="2">
    <location>
        <begin position="185"/>
        <end position="208"/>
    </location>
</feature>
<dbReference type="InterPro" id="IPR054722">
    <property type="entry name" value="PolX-like_BBD"/>
</dbReference>
<reference evidence="4" key="1">
    <citation type="journal article" date="2019" name="Sci. Rep.">
        <title>Draft genome of Tanacetum cinerariifolium, the natural source of mosquito coil.</title>
        <authorList>
            <person name="Yamashiro T."/>
            <person name="Shiraishi A."/>
            <person name="Satake H."/>
            <person name="Nakayama K."/>
        </authorList>
    </citation>
    <scope>NUCLEOTIDE SEQUENCE</scope>
</reference>
<gene>
    <name evidence="4" type="ORF">Tci_330956</name>
</gene>
<feature type="coiled-coil region" evidence="1">
    <location>
        <begin position="363"/>
        <end position="397"/>
    </location>
</feature>
<proteinExistence type="predicted"/>
<accession>A0A699H805</accession>
<evidence type="ECO:0000256" key="2">
    <source>
        <dbReference type="SAM" id="MobiDB-lite"/>
    </source>
</evidence>
<organism evidence="4">
    <name type="scientific">Tanacetum cinerariifolium</name>
    <name type="common">Dalmatian daisy</name>
    <name type="synonym">Chrysanthemum cinerariifolium</name>
    <dbReference type="NCBI Taxonomy" id="118510"/>
    <lineage>
        <taxon>Eukaryota</taxon>
        <taxon>Viridiplantae</taxon>
        <taxon>Streptophyta</taxon>
        <taxon>Embryophyta</taxon>
        <taxon>Tracheophyta</taxon>
        <taxon>Spermatophyta</taxon>
        <taxon>Magnoliopsida</taxon>
        <taxon>eudicotyledons</taxon>
        <taxon>Gunneridae</taxon>
        <taxon>Pentapetalae</taxon>
        <taxon>asterids</taxon>
        <taxon>campanulids</taxon>
        <taxon>Asterales</taxon>
        <taxon>Asteraceae</taxon>
        <taxon>Asteroideae</taxon>
        <taxon>Anthemideae</taxon>
        <taxon>Anthemidinae</taxon>
        <taxon>Tanacetum</taxon>
    </lineage>
</organism>
<feature type="region of interest" description="Disordered" evidence="2">
    <location>
        <begin position="475"/>
        <end position="511"/>
    </location>
</feature>
<sequence length="760" mass="86999">MREIESRQITLSTLGKSEDKETASGYRLVFMYSIFIKNPPYKYKWTEKTVPIAEGSPETHVEGYMETYKNVSQDIRDQLNAEAEMVQKILTGIDNDIYSTVDACPNACEMWKAIKRLKQGESINVQDLKTNLNWEFGKLTSRDGSLEDTTDPTQESIHFRRQEKEIDKLMDSLLFKKIYKPTNNSLRTSSNTSRAHQDNNPKINIGNGYDNQREINVAGAGEIVGTQMVQQSGIQCFSYKEYGHVAKESRRSWFQLNANQADWKDDADEESDYQELEEHYIYMTNIQKVSPDAKNSGPIFDTERVDKVQDIDDIYNVFAKESDHPEEPESVIDTYLDEQSKNTLIINSLDMSHDREQGDQDKNDDLDNERDLLASLIEKLKCEIDDSKNHNKFLESSNKNLVDKFEDLKKFQDELEKPRDINYMSKVEFDCEKAKDSLEKKDFSKVVTTQTLPQNVKSVSKNNNIIAPGMYKLDTKGNQTRTQQPQLKSNQLEDKAMPNNSQGKTKEVEDHHRKFKFSNNKTSVTTCNDSLNAKNLNVNFVCVTCGKFMLNDNHEMCVLHYIIGVNSMTKQSIVVPISIKESKQIVNQFIATPIKRTVASESANQKPKSKIRKQYEQITKTSKWWCSKITPPGYTCKPKTSTKDVKSNLIEINLSIVDSRFSKHMMGNLKLLSNFMEKFLGTVKFGNDQIALILGFGDLVLGNITINRVYYVEGLNHNLFFVYDANLEVSFRKSTCFIRDLKGNDLLTGSCGSDLYSVTL</sequence>
<feature type="compositionally biased region" description="Polar residues" evidence="2">
    <location>
        <begin position="476"/>
        <end position="490"/>
    </location>
</feature>
<dbReference type="Pfam" id="PF22936">
    <property type="entry name" value="Pol_BBD"/>
    <property type="match status" value="1"/>
</dbReference>
<feature type="compositionally biased region" description="Low complexity" evidence="2">
    <location>
        <begin position="185"/>
        <end position="194"/>
    </location>
</feature>
<evidence type="ECO:0000256" key="1">
    <source>
        <dbReference type="SAM" id="Coils"/>
    </source>
</evidence>